<evidence type="ECO:0000313" key="3">
    <source>
        <dbReference type="EMBL" id="RAL99990.1"/>
    </source>
</evidence>
<reference evidence="2 5" key="2">
    <citation type="submission" date="2019-02" db="EMBL/GenBank/DDBJ databases">
        <title>Complete genome sequence of Desulfobacter hydrogenophilus AcRS1.</title>
        <authorList>
            <person name="Marietou A."/>
            <person name="Lund M.B."/>
            <person name="Marshall I.P.G."/>
            <person name="Schreiber L."/>
            <person name="Jorgensen B."/>
        </authorList>
    </citation>
    <scope>NUCLEOTIDE SEQUENCE [LARGE SCALE GENOMIC DNA]</scope>
    <source>
        <strain evidence="2 5">AcRS1</strain>
    </source>
</reference>
<dbReference type="Proteomes" id="UP000293902">
    <property type="component" value="Chromosome"/>
</dbReference>
<dbReference type="InterPro" id="IPR010791">
    <property type="entry name" value="AttH_dom"/>
</dbReference>
<proteinExistence type="predicted"/>
<feature type="domain" description="AttH" evidence="1">
    <location>
        <begin position="72"/>
        <end position="243"/>
    </location>
</feature>
<dbReference type="OrthoDB" id="9770826at2"/>
<reference evidence="3 4" key="1">
    <citation type="submission" date="2018-06" db="EMBL/GenBank/DDBJ databases">
        <title>Complete Genome Sequence of Desulfobacter hydrogenophilus (DSM3380).</title>
        <authorList>
            <person name="Marietou A."/>
            <person name="Schreiber L."/>
            <person name="Marshall I."/>
            <person name="Jorgensen B."/>
        </authorList>
    </citation>
    <scope>NUCLEOTIDE SEQUENCE [LARGE SCALE GENOMIC DNA]</scope>
    <source>
        <strain evidence="3 4">DSM 3380</strain>
    </source>
</reference>
<dbReference type="PANTHER" id="PTHR38591">
    <property type="entry name" value="HYDROLASE"/>
    <property type="match status" value="1"/>
</dbReference>
<dbReference type="PANTHER" id="PTHR38591:SF1">
    <property type="entry name" value="BLL1000 PROTEIN"/>
    <property type="match status" value="1"/>
</dbReference>
<gene>
    <name evidence="3" type="ORF">DO021_21430</name>
    <name evidence="2" type="ORF">EYB58_19750</name>
</gene>
<evidence type="ECO:0000259" key="1">
    <source>
        <dbReference type="Pfam" id="PF07143"/>
    </source>
</evidence>
<dbReference type="Pfam" id="PF17186">
    <property type="entry name" value="Lipocalin_9"/>
    <property type="match status" value="1"/>
</dbReference>
<dbReference type="PROSITE" id="PS51257">
    <property type="entry name" value="PROKAR_LIPOPROTEIN"/>
    <property type="match status" value="1"/>
</dbReference>
<organism evidence="3 4">
    <name type="scientific">Desulfobacter hydrogenophilus</name>
    <dbReference type="NCBI Taxonomy" id="2291"/>
    <lineage>
        <taxon>Bacteria</taxon>
        <taxon>Pseudomonadati</taxon>
        <taxon>Thermodesulfobacteriota</taxon>
        <taxon>Desulfobacteria</taxon>
        <taxon>Desulfobacterales</taxon>
        <taxon>Desulfobacteraceae</taxon>
        <taxon>Desulfobacter</taxon>
    </lineage>
</organism>
<dbReference type="EMBL" id="CP036313">
    <property type="protein sequence ID" value="QBH14953.1"/>
    <property type="molecule type" value="Genomic_DNA"/>
</dbReference>
<dbReference type="AlphaFoldDB" id="A0A328F646"/>
<evidence type="ECO:0000313" key="5">
    <source>
        <dbReference type="Proteomes" id="UP000293902"/>
    </source>
</evidence>
<accession>A0A328F646</accession>
<dbReference type="SUPFAM" id="SSF159245">
    <property type="entry name" value="AttH-like"/>
    <property type="match status" value="1"/>
</dbReference>
<dbReference type="Gene3D" id="2.40.370.10">
    <property type="entry name" value="AttH-like domain"/>
    <property type="match status" value="2"/>
</dbReference>
<dbReference type="RefSeq" id="WP_111960482.1">
    <property type="nucleotide sequence ID" value="NZ_CP036313.1"/>
</dbReference>
<name>A0A328F646_9BACT</name>
<dbReference type="InterPro" id="IPR023374">
    <property type="entry name" value="AttH-like_dom_sf"/>
</dbReference>
<evidence type="ECO:0000313" key="2">
    <source>
        <dbReference type="EMBL" id="QBH14953.1"/>
    </source>
</evidence>
<keyword evidence="5" id="KW-1185">Reference proteome</keyword>
<dbReference type="Pfam" id="PF07143">
    <property type="entry name" value="CrtC"/>
    <property type="match status" value="1"/>
</dbReference>
<dbReference type="EMBL" id="QLNI01000074">
    <property type="protein sequence ID" value="RAL99990.1"/>
    <property type="molecule type" value="Genomic_DNA"/>
</dbReference>
<sequence>MNRCKTYHFFLIFLSGLAAVLLTGCDSSESPERINIAQALSSGSDLGCYSIAQKPANIRLPEDSGAHEAFQTEWWYYTGNLRTQNHQLFGFQLTFFRRALSCKPLKKGSKWRTRQLYFAHLGLTDVSNAKFYSMQRMNRESIGIAGSQAVPFKVWVDDWKVIQTGDTMRLSASESPVALDLFFSHFSQPIFQGNQGLSRKGPNLSNSSYYYSIPRIKTRGVITIGTQPFEIEGFTWLDHEWSTSAMSKDVSGWDWFSAHLDDGRDLMVCRIRNKNGEANGYGFGSLFFPDGSYEILEEQDFTIRPLNKWESQVTKKKYPHKWLITLPEKGIELYATPLVPNQEHTHSFTYWEGAARFKGDKIQGLGYIELTGY</sequence>
<evidence type="ECO:0000313" key="4">
    <source>
        <dbReference type="Proteomes" id="UP000248798"/>
    </source>
</evidence>
<dbReference type="Proteomes" id="UP000248798">
    <property type="component" value="Unassembled WGS sequence"/>
</dbReference>
<protein>
    <submittedName>
        <fullName evidence="3">Carotenoid 1,2-hydratase</fullName>
    </submittedName>
</protein>